<proteinExistence type="predicted"/>
<comment type="caution">
    <text evidence="1">The sequence shown here is derived from an EMBL/GenBank/DDBJ whole genome shotgun (WGS) entry which is preliminary data.</text>
</comment>
<dbReference type="Proteomes" id="UP001596045">
    <property type="component" value="Unassembled WGS sequence"/>
</dbReference>
<dbReference type="EMBL" id="JBHSMT010000029">
    <property type="protein sequence ID" value="MFC5475983.1"/>
    <property type="molecule type" value="Genomic_DNA"/>
</dbReference>
<gene>
    <name evidence="1" type="ORF">ACFPM8_18640</name>
</gene>
<keyword evidence="2" id="KW-1185">Reference proteome</keyword>
<protein>
    <submittedName>
        <fullName evidence="1">Uncharacterized protein</fullName>
    </submittedName>
</protein>
<name>A0ABW0MDK6_9BURK</name>
<evidence type="ECO:0000313" key="1">
    <source>
        <dbReference type="EMBL" id="MFC5475983.1"/>
    </source>
</evidence>
<sequence>MDSNENGHSCTPCGSEQDMDQAPAALTHFRAKYHKQTYRF</sequence>
<dbReference type="RefSeq" id="WP_378999759.1">
    <property type="nucleotide sequence ID" value="NZ_JBHSMT010000029.1"/>
</dbReference>
<evidence type="ECO:0000313" key="2">
    <source>
        <dbReference type="Proteomes" id="UP001596045"/>
    </source>
</evidence>
<organism evidence="1 2">
    <name type="scientific">Paraherbaspirillum soli</name>
    <dbReference type="NCBI Taxonomy" id="631222"/>
    <lineage>
        <taxon>Bacteria</taxon>
        <taxon>Pseudomonadati</taxon>
        <taxon>Pseudomonadota</taxon>
        <taxon>Betaproteobacteria</taxon>
        <taxon>Burkholderiales</taxon>
        <taxon>Oxalobacteraceae</taxon>
        <taxon>Paraherbaspirillum</taxon>
    </lineage>
</organism>
<accession>A0ABW0MDK6</accession>
<reference evidence="2" key="1">
    <citation type="journal article" date="2019" name="Int. J. Syst. Evol. Microbiol.">
        <title>The Global Catalogue of Microorganisms (GCM) 10K type strain sequencing project: providing services to taxonomists for standard genome sequencing and annotation.</title>
        <authorList>
            <consortium name="The Broad Institute Genomics Platform"/>
            <consortium name="The Broad Institute Genome Sequencing Center for Infectious Disease"/>
            <person name="Wu L."/>
            <person name="Ma J."/>
        </authorList>
    </citation>
    <scope>NUCLEOTIDE SEQUENCE [LARGE SCALE GENOMIC DNA]</scope>
    <source>
        <strain evidence="2">JCM 17066</strain>
    </source>
</reference>